<dbReference type="Pfam" id="PF02826">
    <property type="entry name" value="2-Hacid_dh_C"/>
    <property type="match status" value="1"/>
</dbReference>
<dbReference type="PANTHER" id="PTHR10996">
    <property type="entry name" value="2-HYDROXYACID DEHYDROGENASE-RELATED"/>
    <property type="match status" value="1"/>
</dbReference>
<evidence type="ECO:0000256" key="1">
    <source>
        <dbReference type="ARBA" id="ARBA00005854"/>
    </source>
</evidence>
<dbReference type="InterPro" id="IPR050223">
    <property type="entry name" value="D-isomer_2-hydroxyacid_DH"/>
</dbReference>
<dbReference type="SUPFAM" id="SSF52283">
    <property type="entry name" value="Formate/glycerate dehydrogenase catalytic domain-like"/>
    <property type="match status" value="1"/>
</dbReference>
<dbReference type="GO" id="GO:0005829">
    <property type="term" value="C:cytosol"/>
    <property type="evidence" value="ECO:0007669"/>
    <property type="project" value="TreeGrafter"/>
</dbReference>
<accession>A0AAD5E868</accession>
<comment type="similarity">
    <text evidence="1 4">Belongs to the D-isomer specific 2-hydroxyacid dehydrogenase family.</text>
</comment>
<dbReference type="InterPro" id="IPR029753">
    <property type="entry name" value="D-isomer_DH_CS"/>
</dbReference>
<evidence type="ECO:0000259" key="6">
    <source>
        <dbReference type="Pfam" id="PF02826"/>
    </source>
</evidence>
<evidence type="ECO:0000313" key="8">
    <source>
        <dbReference type="Proteomes" id="UP001206595"/>
    </source>
</evidence>
<dbReference type="GO" id="GO:0016618">
    <property type="term" value="F:hydroxypyruvate reductase [NAD(P)H] activity"/>
    <property type="evidence" value="ECO:0007669"/>
    <property type="project" value="TreeGrafter"/>
</dbReference>
<evidence type="ECO:0000256" key="4">
    <source>
        <dbReference type="RuleBase" id="RU003719"/>
    </source>
</evidence>
<dbReference type="PROSITE" id="PS00671">
    <property type="entry name" value="D_2_HYDROXYACID_DH_3"/>
    <property type="match status" value="1"/>
</dbReference>
<dbReference type="SUPFAM" id="SSF51735">
    <property type="entry name" value="NAD(P)-binding Rossmann-fold domains"/>
    <property type="match status" value="1"/>
</dbReference>
<organism evidence="7 8">
    <name type="scientific">Umbelopsis ramanniana AG</name>
    <dbReference type="NCBI Taxonomy" id="1314678"/>
    <lineage>
        <taxon>Eukaryota</taxon>
        <taxon>Fungi</taxon>
        <taxon>Fungi incertae sedis</taxon>
        <taxon>Mucoromycota</taxon>
        <taxon>Mucoromycotina</taxon>
        <taxon>Umbelopsidomycetes</taxon>
        <taxon>Umbelopsidales</taxon>
        <taxon>Umbelopsidaceae</taxon>
        <taxon>Umbelopsis</taxon>
    </lineage>
</organism>
<dbReference type="AlphaFoldDB" id="A0AAD5E868"/>
<feature type="domain" description="D-isomer specific 2-hydroxyacid dehydrogenase catalytic" evidence="5">
    <location>
        <begin position="45"/>
        <end position="323"/>
    </location>
</feature>
<evidence type="ECO:0000256" key="3">
    <source>
        <dbReference type="ARBA" id="ARBA00023027"/>
    </source>
</evidence>
<comment type="caution">
    <text evidence="7">The sequence shown here is derived from an EMBL/GenBank/DDBJ whole genome shotgun (WGS) entry which is preliminary data.</text>
</comment>
<name>A0AAD5E868_UMBRA</name>
<keyword evidence="3" id="KW-0520">NAD</keyword>
<dbReference type="CDD" id="cd12168">
    <property type="entry name" value="Mand_dh_like"/>
    <property type="match status" value="1"/>
</dbReference>
<dbReference type="RefSeq" id="XP_051443696.1">
    <property type="nucleotide sequence ID" value="XM_051589855.1"/>
</dbReference>
<evidence type="ECO:0000256" key="2">
    <source>
        <dbReference type="ARBA" id="ARBA00023002"/>
    </source>
</evidence>
<dbReference type="PANTHER" id="PTHR10996:SF257">
    <property type="entry name" value="GLYOXYLATE REDUCTASE 1"/>
    <property type="match status" value="1"/>
</dbReference>
<dbReference type="InterPro" id="IPR029752">
    <property type="entry name" value="D-isomer_DH_CS1"/>
</dbReference>
<dbReference type="Gene3D" id="3.40.50.720">
    <property type="entry name" value="NAD(P)-binding Rossmann-like Domain"/>
    <property type="match status" value="2"/>
</dbReference>
<evidence type="ECO:0000313" key="7">
    <source>
        <dbReference type="EMBL" id="KAI8578692.1"/>
    </source>
</evidence>
<keyword evidence="8" id="KW-1185">Reference proteome</keyword>
<dbReference type="PROSITE" id="PS00065">
    <property type="entry name" value="D_2_HYDROXYACID_DH_1"/>
    <property type="match status" value="1"/>
</dbReference>
<keyword evidence="2 4" id="KW-0560">Oxidoreductase</keyword>
<dbReference type="InterPro" id="IPR036291">
    <property type="entry name" value="NAD(P)-bd_dom_sf"/>
</dbReference>
<reference evidence="7" key="2">
    <citation type="journal article" date="2022" name="Proc. Natl. Acad. Sci. U.S.A.">
        <title>Diploid-dominant life cycles characterize the early evolution of Fungi.</title>
        <authorList>
            <person name="Amses K.R."/>
            <person name="Simmons D.R."/>
            <person name="Longcore J.E."/>
            <person name="Mondo S.J."/>
            <person name="Seto K."/>
            <person name="Jeronimo G.H."/>
            <person name="Bonds A.E."/>
            <person name="Quandt C.A."/>
            <person name="Davis W.J."/>
            <person name="Chang Y."/>
            <person name="Federici B.A."/>
            <person name="Kuo A."/>
            <person name="LaButti K."/>
            <person name="Pangilinan J."/>
            <person name="Andreopoulos W."/>
            <person name="Tritt A."/>
            <person name="Riley R."/>
            <person name="Hundley H."/>
            <person name="Johnson J."/>
            <person name="Lipzen A."/>
            <person name="Barry K."/>
            <person name="Lang B.F."/>
            <person name="Cuomo C.A."/>
            <person name="Buchler N.E."/>
            <person name="Grigoriev I.V."/>
            <person name="Spatafora J.W."/>
            <person name="Stajich J.E."/>
            <person name="James T.Y."/>
        </authorList>
    </citation>
    <scope>NUCLEOTIDE SEQUENCE</scope>
    <source>
        <strain evidence="7">AG</strain>
    </source>
</reference>
<dbReference type="Proteomes" id="UP001206595">
    <property type="component" value="Unassembled WGS sequence"/>
</dbReference>
<proteinExistence type="inferred from homology"/>
<dbReference type="FunFam" id="3.40.50.720:FF:000203">
    <property type="entry name" value="D-3-phosphoglycerate dehydrogenase (SerA)"/>
    <property type="match status" value="1"/>
</dbReference>
<dbReference type="EMBL" id="MU620927">
    <property type="protein sequence ID" value="KAI8578692.1"/>
    <property type="molecule type" value="Genomic_DNA"/>
</dbReference>
<dbReference type="InterPro" id="IPR006140">
    <property type="entry name" value="D-isomer_DH_NAD-bd"/>
</dbReference>
<reference evidence="7" key="1">
    <citation type="submission" date="2021-06" db="EMBL/GenBank/DDBJ databases">
        <authorList>
            <consortium name="DOE Joint Genome Institute"/>
            <person name="Mondo S.J."/>
            <person name="Amses K.R."/>
            <person name="Simmons D.R."/>
            <person name="Longcore J.E."/>
            <person name="Seto K."/>
            <person name="Alves G.H."/>
            <person name="Bonds A.E."/>
            <person name="Quandt C.A."/>
            <person name="Davis W.J."/>
            <person name="Chang Y."/>
            <person name="Letcher P.M."/>
            <person name="Powell M.J."/>
            <person name="Kuo A."/>
            <person name="Labutti K."/>
            <person name="Pangilinan J."/>
            <person name="Andreopoulos W."/>
            <person name="Tritt A."/>
            <person name="Riley R."/>
            <person name="Hundley H."/>
            <person name="Johnson J."/>
            <person name="Lipzen A."/>
            <person name="Barry K."/>
            <person name="Berbee M.L."/>
            <person name="Buchler N.E."/>
            <person name="Grigoriev I.V."/>
            <person name="Spatafora J.W."/>
            <person name="Stajich J.E."/>
            <person name="James T.Y."/>
        </authorList>
    </citation>
    <scope>NUCLEOTIDE SEQUENCE</scope>
    <source>
        <strain evidence="7">AG</strain>
    </source>
</reference>
<sequence>MSKPSVLIAGCVHFALKELEALSKLHTVHHLPQVSRPEFFELCKSKYQGVKTIYRESTSAKYIGSFDEELIRHLPQSVKFICSNAAGYDSVDINAAAKRGIYVSNTPGAVDTATADIAMILLLNACRNIIQSEKNLREGRWNAGIFMGTNPEGKKLGILGMGGIGKAIAQRAHGFEMQIQYHNRSRLPEEVEEKYHATYVDFETLLKTSDIISVSVPLSKETTHLLAARELAKCKDGVIIVNTARGKVIDEAALVKALESGKVSAVGLDVFEEEPKIHPGLLTHPRATLLPHVGTNTLETELMMEQLTLKNTEASLTTDKLLTPIPEHKQYFTS</sequence>
<protein>
    <recommendedName>
        <fullName evidence="9">Glyoxylate reductase</fullName>
    </recommendedName>
</protein>
<evidence type="ECO:0000259" key="5">
    <source>
        <dbReference type="Pfam" id="PF00389"/>
    </source>
</evidence>
<dbReference type="GO" id="GO:0030267">
    <property type="term" value="F:glyoxylate reductase (NADPH) activity"/>
    <property type="evidence" value="ECO:0007669"/>
    <property type="project" value="TreeGrafter"/>
</dbReference>
<evidence type="ECO:0008006" key="9">
    <source>
        <dbReference type="Google" id="ProtNLM"/>
    </source>
</evidence>
<dbReference type="Pfam" id="PF00389">
    <property type="entry name" value="2-Hacid_dh"/>
    <property type="match status" value="1"/>
</dbReference>
<gene>
    <name evidence="7" type="ORF">K450DRAFT_246074</name>
</gene>
<dbReference type="GO" id="GO:0051287">
    <property type="term" value="F:NAD binding"/>
    <property type="evidence" value="ECO:0007669"/>
    <property type="project" value="InterPro"/>
</dbReference>
<feature type="domain" description="D-isomer specific 2-hydroxyacid dehydrogenase NAD-binding" evidence="6">
    <location>
        <begin position="120"/>
        <end position="294"/>
    </location>
</feature>
<dbReference type="GeneID" id="75915200"/>
<dbReference type="InterPro" id="IPR006139">
    <property type="entry name" value="D-isomer_2_OHA_DH_cat_dom"/>
</dbReference>